<evidence type="ECO:0000313" key="2">
    <source>
        <dbReference type="Proteomes" id="UP000234781"/>
    </source>
</evidence>
<dbReference type="RefSeq" id="WP_070646854.1">
    <property type="nucleotide sequence ID" value="NZ_CP136962.1"/>
</dbReference>
<gene>
    <name evidence="1" type="ORF">CYJ98_004775</name>
</gene>
<name>A0A9X7F8J7_NEIPE</name>
<accession>A0A9X7F8J7</accession>
<dbReference type="Proteomes" id="UP000234781">
    <property type="component" value="Chromosome"/>
</dbReference>
<reference evidence="1 2" key="2">
    <citation type="submission" date="2023-10" db="EMBL/GenBank/DDBJ databases">
        <authorList>
            <person name="Choi B."/>
        </authorList>
    </citation>
    <scope>NUCLEOTIDE SEQUENCE [LARGE SCALE GENOMIC DNA]</scope>
    <source>
        <strain evidence="1 2">UMB0023</strain>
    </source>
</reference>
<protein>
    <submittedName>
        <fullName evidence="1">Uncharacterized protein</fullName>
    </submittedName>
</protein>
<sequence>MLKQSYLFNMYEKLQWCSDIELGISNFFPMTLDMNLENRKYLFQVGIEFVYRAIKCGLLESLIDLDFPSGELNSLEHEFSIIANIELTSFADNNEMSCQERDIWTTEMLEGTDKLKSICQDCCLIGYEEFDENDPRWEIFVQKIEKIFSEQNLPWNLEQPLFTVKYKR</sequence>
<proteinExistence type="predicted"/>
<keyword evidence="2" id="KW-1185">Reference proteome</keyword>
<organism evidence="1 2">
    <name type="scientific">Neisseria perflava</name>
    <dbReference type="NCBI Taxonomy" id="33053"/>
    <lineage>
        <taxon>Bacteria</taxon>
        <taxon>Pseudomonadati</taxon>
        <taxon>Pseudomonadota</taxon>
        <taxon>Betaproteobacteria</taxon>
        <taxon>Neisseriales</taxon>
        <taxon>Neisseriaceae</taxon>
        <taxon>Neisseria</taxon>
    </lineage>
</organism>
<reference evidence="2" key="1">
    <citation type="submission" date="2017-12" db="EMBL/GenBank/DDBJ databases">
        <title>Phylogenetic diversity of female urinary microbiome.</title>
        <authorList>
            <person name="Thomas-White K."/>
            <person name="Wolfe A.J."/>
        </authorList>
    </citation>
    <scope>NUCLEOTIDE SEQUENCE [LARGE SCALE GENOMIC DNA]</scope>
    <source>
        <strain evidence="2">UMB0023</strain>
    </source>
</reference>
<dbReference type="AlphaFoldDB" id="A0A9X7F8J7"/>
<dbReference type="EMBL" id="CP136962">
    <property type="protein sequence ID" value="WOS98978.1"/>
    <property type="molecule type" value="Genomic_DNA"/>
</dbReference>
<evidence type="ECO:0000313" key="1">
    <source>
        <dbReference type="EMBL" id="WOS98978.1"/>
    </source>
</evidence>